<dbReference type="PATRIC" id="fig|82380.10.peg.835"/>
<keyword evidence="1" id="KW-1133">Transmembrane helix</keyword>
<keyword evidence="1" id="KW-0812">Transmembrane</keyword>
<proteinExistence type="predicted"/>
<organism evidence="2 3">
    <name type="scientific">Microbacterium oxydans</name>
    <dbReference type="NCBI Taxonomy" id="82380"/>
    <lineage>
        <taxon>Bacteria</taxon>
        <taxon>Bacillati</taxon>
        <taxon>Actinomycetota</taxon>
        <taxon>Actinomycetes</taxon>
        <taxon>Micrococcales</taxon>
        <taxon>Microbacteriaceae</taxon>
        <taxon>Microbacterium</taxon>
    </lineage>
</organism>
<dbReference type="EMBL" id="JYIV01000018">
    <property type="protein sequence ID" value="KJL25014.1"/>
    <property type="molecule type" value="Genomic_DNA"/>
</dbReference>
<evidence type="ECO:0000313" key="3">
    <source>
        <dbReference type="Proteomes" id="UP000033725"/>
    </source>
</evidence>
<gene>
    <name evidence="2" type="ORF">RN51_00834</name>
</gene>
<evidence type="ECO:0000256" key="1">
    <source>
        <dbReference type="SAM" id="Phobius"/>
    </source>
</evidence>
<keyword evidence="1" id="KW-0472">Membrane</keyword>
<sequence length="136" mass="13680">MIMRLISIIGLTLLLIFAVGAAEHGSADVTTASTTASTSLDADESGADAAAAAPAGVVIQLATGAAQVDPVTGAVLCVLGLLCGLVAAVMLYRLLWRTTAVVVETHAAQPRTSAAPNSIPLRRTSLTLATLGISRT</sequence>
<feature type="transmembrane region" description="Helical" evidence="1">
    <location>
        <begin position="71"/>
        <end position="92"/>
    </location>
</feature>
<accession>A0A0F0KX14</accession>
<comment type="caution">
    <text evidence="2">The sequence shown here is derived from an EMBL/GenBank/DDBJ whole genome shotgun (WGS) entry which is preliminary data.</text>
</comment>
<protein>
    <submittedName>
        <fullName evidence="2">Uncharacterized protein</fullName>
    </submittedName>
</protein>
<name>A0A0F0KX14_9MICO</name>
<evidence type="ECO:0000313" key="2">
    <source>
        <dbReference type="EMBL" id="KJL25014.1"/>
    </source>
</evidence>
<reference evidence="2 3" key="1">
    <citation type="submission" date="2015-02" db="EMBL/GenBank/DDBJ databases">
        <title>Draft genome sequences of ten Microbacterium spp. with emphasis on heavy metal contaminated environments.</title>
        <authorList>
            <person name="Corretto E."/>
        </authorList>
    </citation>
    <scope>NUCLEOTIDE SEQUENCE [LARGE SCALE GENOMIC DNA]</scope>
    <source>
        <strain evidence="2 3">BEL163</strain>
    </source>
</reference>
<dbReference type="AlphaFoldDB" id="A0A0F0KX14"/>
<dbReference type="Proteomes" id="UP000033725">
    <property type="component" value="Unassembled WGS sequence"/>
</dbReference>